<evidence type="ECO:0000256" key="1">
    <source>
        <dbReference type="ARBA" id="ARBA00004571"/>
    </source>
</evidence>
<dbReference type="Proteomes" id="UP000238304">
    <property type="component" value="Chromosome"/>
</dbReference>
<evidence type="ECO:0000256" key="8">
    <source>
        <dbReference type="ARBA" id="ARBA00023136"/>
    </source>
</evidence>
<evidence type="ECO:0000259" key="13">
    <source>
        <dbReference type="PROSITE" id="PS51123"/>
    </source>
</evidence>
<dbReference type="Pfam" id="PF13505">
    <property type="entry name" value="OMP_b-brl"/>
    <property type="match status" value="1"/>
</dbReference>
<reference evidence="14 15" key="1">
    <citation type="submission" date="2018-02" db="EMBL/GenBank/DDBJ databases">
        <authorList>
            <person name="Holder M.E."/>
            <person name="Ajami N.J."/>
            <person name="Petrosino J.F."/>
        </authorList>
    </citation>
    <scope>NUCLEOTIDE SEQUENCE [LARGE SCALE GENOMIC DNA]</scope>
    <source>
        <strain evidence="14 15">ATCC 33285</strain>
    </source>
</reference>
<dbReference type="InterPro" id="IPR050330">
    <property type="entry name" value="Bact_OuterMem_StrucFunc"/>
</dbReference>
<dbReference type="PANTHER" id="PTHR30329">
    <property type="entry name" value="STATOR ELEMENT OF FLAGELLAR MOTOR COMPLEX"/>
    <property type="match status" value="1"/>
</dbReference>
<keyword evidence="4" id="KW-0812">Transmembrane</keyword>
<evidence type="ECO:0000313" key="14">
    <source>
        <dbReference type="EMBL" id="AVM51927.1"/>
    </source>
</evidence>
<proteinExistence type="predicted"/>
<keyword evidence="5 12" id="KW-0732">Signal</keyword>
<dbReference type="InterPro" id="IPR006665">
    <property type="entry name" value="OmpA-like"/>
</dbReference>
<comment type="subcellular location">
    <subcellularLocation>
        <location evidence="1">Cell outer membrane</location>
        <topology evidence="1">Multi-pass membrane protein</topology>
    </subcellularLocation>
</comment>
<dbReference type="Gene3D" id="2.40.160.20">
    <property type="match status" value="1"/>
</dbReference>
<name>A0ABM6T5T0_9BACE</name>
<dbReference type="InterPro" id="IPR011250">
    <property type="entry name" value="OMP/PagP_B-barrel"/>
</dbReference>
<evidence type="ECO:0000256" key="6">
    <source>
        <dbReference type="ARBA" id="ARBA00023065"/>
    </source>
</evidence>
<dbReference type="RefSeq" id="WP_106040309.1">
    <property type="nucleotide sequence ID" value="NZ_CP027231.1"/>
</dbReference>
<dbReference type="Pfam" id="PF00691">
    <property type="entry name" value="OmpA"/>
    <property type="match status" value="1"/>
</dbReference>
<gene>
    <name evidence="14" type="ORF">C4H11_02210</name>
</gene>
<dbReference type="SUPFAM" id="SSF103088">
    <property type="entry name" value="OmpA-like"/>
    <property type="match status" value="1"/>
</dbReference>
<keyword evidence="7" id="KW-0626">Porin</keyword>
<dbReference type="PRINTS" id="PR01021">
    <property type="entry name" value="OMPADOMAIN"/>
</dbReference>
<keyword evidence="3" id="KW-1134">Transmembrane beta strand</keyword>
<dbReference type="Gene3D" id="3.30.1330.60">
    <property type="entry name" value="OmpA-like domain"/>
    <property type="match status" value="1"/>
</dbReference>
<evidence type="ECO:0000256" key="12">
    <source>
        <dbReference type="SAM" id="SignalP"/>
    </source>
</evidence>
<keyword evidence="8 10" id="KW-0472">Membrane</keyword>
<keyword evidence="2" id="KW-0813">Transport</keyword>
<feature type="signal peptide" evidence="12">
    <location>
        <begin position="1"/>
        <end position="21"/>
    </location>
</feature>
<dbReference type="PANTHER" id="PTHR30329:SF21">
    <property type="entry name" value="LIPOPROTEIN YIAD-RELATED"/>
    <property type="match status" value="1"/>
</dbReference>
<evidence type="ECO:0000256" key="2">
    <source>
        <dbReference type="ARBA" id="ARBA00022448"/>
    </source>
</evidence>
<keyword evidence="15" id="KW-1185">Reference proteome</keyword>
<keyword evidence="9" id="KW-0998">Cell outer membrane</keyword>
<sequence length="413" mass="45683">MNYRRIVLTVLLGGAILQAYAQEVPKERTTVRGWYAGLRGGLSAGTSTFVSAAADKFRPGWSAGFFGGYRFNPVFSLEGVLKWGEVTLGVRKSDVDANYWLGRDLVRYHAPVIGIEGWNYNDLKSRVNVRSFGLQGNIDLLGFFRSGNCRWRMELSPLVSVVRTKADFMVISDNKTVMGLESQWHIGWGGEAQIGYRVSEHWGIGIYSGFMQLAGKRLDRIPEQGYKTNLLREGGLKLTYAFGKKVKRAEALKPVEPAMPEVDALCEQPAPKEDNEPDTTKAAEPVELSKTIERPVSEVSVASVESAAAVDFPTVYFAFNSARISGGEEAKMQQTLRLLQDDPELNIIVTGWCDTTGSDAVNLRLSLKRAEALKTWLTARGIDATRIKTAGKGRDFNEKNAAKARRSETAKED</sequence>
<dbReference type="PROSITE" id="PS51123">
    <property type="entry name" value="OMPA_2"/>
    <property type="match status" value="1"/>
</dbReference>
<dbReference type="SUPFAM" id="SSF56925">
    <property type="entry name" value="OMPA-like"/>
    <property type="match status" value="1"/>
</dbReference>
<protein>
    <submittedName>
        <fullName evidence="14">Cell envelope biogenesis protein OmpA</fullName>
    </submittedName>
</protein>
<evidence type="ECO:0000313" key="15">
    <source>
        <dbReference type="Proteomes" id="UP000238304"/>
    </source>
</evidence>
<dbReference type="EMBL" id="CP027231">
    <property type="protein sequence ID" value="AVM51927.1"/>
    <property type="molecule type" value="Genomic_DNA"/>
</dbReference>
<evidence type="ECO:0000256" key="7">
    <source>
        <dbReference type="ARBA" id="ARBA00023114"/>
    </source>
</evidence>
<evidence type="ECO:0000256" key="9">
    <source>
        <dbReference type="ARBA" id="ARBA00023237"/>
    </source>
</evidence>
<evidence type="ECO:0000256" key="11">
    <source>
        <dbReference type="SAM" id="MobiDB-lite"/>
    </source>
</evidence>
<dbReference type="InterPro" id="IPR027385">
    <property type="entry name" value="Beta-barrel_OMP"/>
</dbReference>
<organism evidence="14 15">
    <name type="scientific">Bacteroides zoogleoformans</name>
    <dbReference type="NCBI Taxonomy" id="28119"/>
    <lineage>
        <taxon>Bacteria</taxon>
        <taxon>Pseudomonadati</taxon>
        <taxon>Bacteroidota</taxon>
        <taxon>Bacteroidia</taxon>
        <taxon>Bacteroidales</taxon>
        <taxon>Bacteroidaceae</taxon>
        <taxon>Bacteroides</taxon>
    </lineage>
</organism>
<evidence type="ECO:0000256" key="10">
    <source>
        <dbReference type="PROSITE-ProRule" id="PRU00473"/>
    </source>
</evidence>
<feature type="domain" description="OmpA-like" evidence="13">
    <location>
        <begin position="304"/>
        <end position="413"/>
    </location>
</feature>
<keyword evidence="6" id="KW-0406">Ion transport</keyword>
<evidence type="ECO:0000256" key="4">
    <source>
        <dbReference type="ARBA" id="ARBA00022692"/>
    </source>
</evidence>
<dbReference type="InterPro" id="IPR036737">
    <property type="entry name" value="OmpA-like_sf"/>
</dbReference>
<dbReference type="InterPro" id="IPR006664">
    <property type="entry name" value="OMP_bac"/>
</dbReference>
<dbReference type="CDD" id="cd07185">
    <property type="entry name" value="OmpA_C-like"/>
    <property type="match status" value="1"/>
</dbReference>
<feature type="chain" id="PRO_5046572450" evidence="12">
    <location>
        <begin position="22"/>
        <end position="413"/>
    </location>
</feature>
<feature type="region of interest" description="Disordered" evidence="11">
    <location>
        <begin position="393"/>
        <end position="413"/>
    </location>
</feature>
<accession>A0ABM6T5T0</accession>
<evidence type="ECO:0000256" key="3">
    <source>
        <dbReference type="ARBA" id="ARBA00022452"/>
    </source>
</evidence>
<evidence type="ECO:0000256" key="5">
    <source>
        <dbReference type="ARBA" id="ARBA00022729"/>
    </source>
</evidence>